<proteinExistence type="inferred from homology"/>
<dbReference type="GO" id="GO:0004000">
    <property type="term" value="F:adenosine deaminase activity"/>
    <property type="evidence" value="ECO:0007669"/>
    <property type="project" value="InterPro"/>
</dbReference>
<evidence type="ECO:0000256" key="2">
    <source>
        <dbReference type="ARBA" id="ARBA00004613"/>
    </source>
</evidence>
<evidence type="ECO:0000256" key="11">
    <source>
        <dbReference type="ARBA" id="ARBA00063241"/>
    </source>
</evidence>
<accession>A0A833YXX4</accession>
<dbReference type="GO" id="GO:0005615">
    <property type="term" value="C:extracellular space"/>
    <property type="evidence" value="ECO:0007669"/>
    <property type="project" value="InterPro"/>
</dbReference>
<dbReference type="Gene3D" id="3.20.20.140">
    <property type="entry name" value="Metal-dependent hydrolases"/>
    <property type="match status" value="1"/>
</dbReference>
<protein>
    <recommendedName>
        <fullName evidence="12">Adenosine deaminase 2</fullName>
        <ecNumber evidence="4">3.5.4.4</ecNumber>
    </recommendedName>
    <alternativeName>
        <fullName evidence="13">Cat eye syndrome critical region protein 1</fullName>
    </alternativeName>
</protein>
<evidence type="ECO:0000256" key="1">
    <source>
        <dbReference type="ARBA" id="ARBA00001947"/>
    </source>
</evidence>
<keyword evidence="5" id="KW-0964">Secreted</keyword>
<keyword evidence="8" id="KW-0378">Hydrolase</keyword>
<evidence type="ECO:0000256" key="10">
    <source>
        <dbReference type="ARBA" id="ARBA00058629"/>
    </source>
</evidence>
<evidence type="ECO:0000256" key="6">
    <source>
        <dbReference type="ARBA" id="ARBA00022723"/>
    </source>
</evidence>
<dbReference type="FunFam" id="3.20.20.140:FF:000017">
    <property type="entry name" value="Adenosine deaminase 2"/>
    <property type="match status" value="1"/>
</dbReference>
<dbReference type="AlphaFoldDB" id="A0A833YXX4"/>
<dbReference type="Pfam" id="PF08451">
    <property type="entry name" value="A_deaminase_N"/>
    <property type="match status" value="1"/>
</dbReference>
<dbReference type="EC" id="3.5.4.4" evidence="4"/>
<gene>
    <name evidence="17" type="ORF">HJG60_000273</name>
</gene>
<dbReference type="PANTHER" id="PTHR11409">
    <property type="entry name" value="ADENOSINE DEAMINASE"/>
    <property type="match status" value="1"/>
</dbReference>
<dbReference type="Proteomes" id="UP000664940">
    <property type="component" value="Unassembled WGS sequence"/>
</dbReference>
<evidence type="ECO:0000259" key="15">
    <source>
        <dbReference type="Pfam" id="PF00962"/>
    </source>
</evidence>
<evidence type="ECO:0000256" key="9">
    <source>
        <dbReference type="ARBA" id="ARBA00047764"/>
    </source>
</evidence>
<evidence type="ECO:0000313" key="18">
    <source>
        <dbReference type="Proteomes" id="UP000664940"/>
    </source>
</evidence>
<evidence type="ECO:0000313" key="17">
    <source>
        <dbReference type="EMBL" id="KAF6083634.1"/>
    </source>
</evidence>
<evidence type="ECO:0000256" key="12">
    <source>
        <dbReference type="ARBA" id="ARBA00071165"/>
    </source>
</evidence>
<evidence type="ECO:0000256" key="3">
    <source>
        <dbReference type="ARBA" id="ARBA00006083"/>
    </source>
</evidence>
<dbReference type="GO" id="GO:0046103">
    <property type="term" value="P:inosine biosynthetic process"/>
    <property type="evidence" value="ECO:0007669"/>
    <property type="project" value="TreeGrafter"/>
</dbReference>
<keyword evidence="6" id="KW-0479">Metal-binding</keyword>
<comment type="similarity">
    <text evidence="3">Belongs to the metallo-dependent hydrolases superfamily. Adenosine and AMP deaminases family. ADGF subfamily.</text>
</comment>
<comment type="cofactor">
    <cofactor evidence="1">
        <name>Zn(2+)</name>
        <dbReference type="ChEBI" id="CHEBI:29105"/>
    </cofactor>
</comment>
<name>A0A833YXX4_9CHIR</name>
<keyword evidence="7 14" id="KW-0732">Signal</keyword>
<organism evidence="17 18">
    <name type="scientific">Phyllostomus discolor</name>
    <name type="common">pale spear-nosed bat</name>
    <dbReference type="NCBI Taxonomy" id="89673"/>
    <lineage>
        <taxon>Eukaryota</taxon>
        <taxon>Metazoa</taxon>
        <taxon>Chordata</taxon>
        <taxon>Craniata</taxon>
        <taxon>Vertebrata</taxon>
        <taxon>Euteleostomi</taxon>
        <taxon>Mammalia</taxon>
        <taxon>Eutheria</taxon>
        <taxon>Laurasiatheria</taxon>
        <taxon>Chiroptera</taxon>
        <taxon>Yangochiroptera</taxon>
        <taxon>Phyllostomidae</taxon>
        <taxon>Phyllostominae</taxon>
        <taxon>Phyllostomus</taxon>
    </lineage>
</organism>
<evidence type="ECO:0000259" key="16">
    <source>
        <dbReference type="Pfam" id="PF08451"/>
    </source>
</evidence>
<evidence type="ECO:0000256" key="13">
    <source>
        <dbReference type="ARBA" id="ARBA00080052"/>
    </source>
</evidence>
<dbReference type="GO" id="GO:0006154">
    <property type="term" value="P:adenosine catabolic process"/>
    <property type="evidence" value="ECO:0007669"/>
    <property type="project" value="InterPro"/>
</dbReference>
<evidence type="ECO:0000256" key="7">
    <source>
        <dbReference type="ARBA" id="ARBA00022729"/>
    </source>
</evidence>
<reference evidence="17 18" key="1">
    <citation type="journal article" date="2020" name="Nature">
        <title>Six reference-quality genomes reveal evolution of bat adaptations.</title>
        <authorList>
            <person name="Jebb D."/>
            <person name="Huang Z."/>
            <person name="Pippel M."/>
            <person name="Hughes G.M."/>
            <person name="Lavrichenko K."/>
            <person name="Devanna P."/>
            <person name="Winkler S."/>
            <person name="Jermiin L.S."/>
            <person name="Skirmuntt E.C."/>
            <person name="Katzourakis A."/>
            <person name="Burkitt-Gray L."/>
            <person name="Ray D.A."/>
            <person name="Sullivan K.A.M."/>
            <person name="Roscito J.G."/>
            <person name="Kirilenko B.M."/>
            <person name="Davalos L.M."/>
            <person name="Corthals A.P."/>
            <person name="Power M.L."/>
            <person name="Jones G."/>
            <person name="Ransome R.D."/>
            <person name="Dechmann D.K.N."/>
            <person name="Locatelli A.G."/>
            <person name="Puechmaille S.J."/>
            <person name="Fedrigo O."/>
            <person name="Jarvis E.D."/>
            <person name="Hiller M."/>
            <person name="Vernes S.C."/>
            <person name="Myers E.W."/>
            <person name="Teeling E.C."/>
        </authorList>
    </citation>
    <scope>NUCLEOTIDE SEQUENCE [LARGE SCALE GENOMIC DNA]</scope>
    <source>
        <strain evidence="17">Bat1K_MPI-CBG_1</strain>
    </source>
</reference>
<dbReference type="InterPro" id="IPR006331">
    <property type="entry name" value="ADGF"/>
</dbReference>
<dbReference type="InterPro" id="IPR001365">
    <property type="entry name" value="A_deaminase_dom"/>
</dbReference>
<dbReference type="Pfam" id="PF00962">
    <property type="entry name" value="A_deaminase"/>
    <property type="match status" value="1"/>
</dbReference>
<dbReference type="SUPFAM" id="SSF51556">
    <property type="entry name" value="Metallo-dependent hydrolases"/>
    <property type="match status" value="1"/>
</dbReference>
<dbReference type="InterPro" id="IPR013659">
    <property type="entry name" value="A_deaminase_N"/>
</dbReference>
<comment type="function">
    <text evidence="10">Adenosine deaminase that may contribute to the degradation of extracellular adenosine, a signaling molecule that controls a variety of cellular responses. Requires elevated adenosine levels for optimal enzyme activity. Binds to cell surfaces via proteoglycans and may play a role in the regulation of cell proliferation and differentiation, independently of its enzyme activity.</text>
</comment>
<feature type="chain" id="PRO_5032472788" description="Adenosine deaminase 2" evidence="14">
    <location>
        <begin position="28"/>
        <end position="514"/>
    </location>
</feature>
<sequence>MFGGTPPGRAALRSLLLVGATALLCSAGPIDEKRKQLLRRERAMRLGGQLALTREEERANRVLMARKEAETRGPRFPPSMHFFRAKRLIEKSAVFRVLQKMPKGAALHVHDFSILRMDWLVRNVTYRPHCHFCVTRHGALKFRFAHPTPPPPAECSEWVLLEKYRQELRNVTAFDEGLLRNFTLETENPEEAYPDRDVLWSRFQAIFFSISGLVSYAPVFRDYVFRGLQEFWQDNVLYLELRAELLPVYELNGTTHGPEWMVETYRDVASLFKREHPGFVGMKIIYSDHRFKNVSLITESVRMAMQLQTRFPGMVAGFDLVGREDTGHSLHYYRKALTLPAAIGYPLPYFFHAGETDWQGTSVDENLLEALVLNSTRIGHGFALTKHPAVWTELWKKDIPVEVCPISNQVLQLVSDLRNHPAAVLMATGFPMVISSDDPAMFGASGLSYDFYEAFMGIGGRKADLRTLKQLALNSIKYSALQDAEKKAAMETWAKSWDAFVTQLARGRSEKAAV</sequence>
<comment type="subunit">
    <text evidence="11">Homodimer. Interacts with adenosine receptors. Binds heparin.</text>
</comment>
<feature type="domain" description="Adenosine deaminase" evidence="15">
    <location>
        <begin position="198"/>
        <end position="491"/>
    </location>
</feature>
<feature type="signal peptide" evidence="14">
    <location>
        <begin position="1"/>
        <end position="27"/>
    </location>
</feature>
<dbReference type="InterPro" id="IPR032466">
    <property type="entry name" value="Metal_Hydrolase"/>
</dbReference>
<dbReference type="PANTHER" id="PTHR11409:SF39">
    <property type="entry name" value="ADENOSINE DEAMINASE 2"/>
    <property type="match status" value="1"/>
</dbReference>
<dbReference type="InterPro" id="IPR006330">
    <property type="entry name" value="Ado/ade_deaminase"/>
</dbReference>
<evidence type="ECO:0000256" key="4">
    <source>
        <dbReference type="ARBA" id="ARBA00012784"/>
    </source>
</evidence>
<comment type="caution">
    <text evidence="17">The sequence shown here is derived from an EMBL/GenBank/DDBJ whole genome shotgun (WGS) entry which is preliminary data.</text>
</comment>
<feature type="domain" description="Adenosine/AMP deaminase N-terminal" evidence="16">
    <location>
        <begin position="31"/>
        <end position="98"/>
    </location>
</feature>
<dbReference type="NCBIfam" id="TIGR01431">
    <property type="entry name" value="adm_rel"/>
    <property type="match status" value="1"/>
</dbReference>
<evidence type="ECO:0000256" key="14">
    <source>
        <dbReference type="SAM" id="SignalP"/>
    </source>
</evidence>
<dbReference type="EMBL" id="JABVXQ010000012">
    <property type="protein sequence ID" value="KAF6083634.1"/>
    <property type="molecule type" value="Genomic_DNA"/>
</dbReference>
<evidence type="ECO:0000256" key="5">
    <source>
        <dbReference type="ARBA" id="ARBA00022525"/>
    </source>
</evidence>
<dbReference type="CDD" id="cd01321">
    <property type="entry name" value="ADGF"/>
    <property type="match status" value="1"/>
</dbReference>
<comment type="subcellular location">
    <subcellularLocation>
        <location evidence="2">Secreted</location>
    </subcellularLocation>
</comment>
<dbReference type="GO" id="GO:0046872">
    <property type="term" value="F:metal ion binding"/>
    <property type="evidence" value="ECO:0007669"/>
    <property type="project" value="UniProtKB-KW"/>
</dbReference>
<evidence type="ECO:0000256" key="8">
    <source>
        <dbReference type="ARBA" id="ARBA00022801"/>
    </source>
</evidence>
<comment type="catalytic activity">
    <reaction evidence="9">
        <text>adenosine + H2O + H(+) = inosine + NH4(+)</text>
        <dbReference type="Rhea" id="RHEA:24408"/>
        <dbReference type="ChEBI" id="CHEBI:15377"/>
        <dbReference type="ChEBI" id="CHEBI:15378"/>
        <dbReference type="ChEBI" id="CHEBI:16335"/>
        <dbReference type="ChEBI" id="CHEBI:17596"/>
        <dbReference type="ChEBI" id="CHEBI:28938"/>
        <dbReference type="EC" id="3.5.4.4"/>
    </reaction>
</comment>